<proteinExistence type="inferred from homology"/>
<dbReference type="CDD" id="cd06171">
    <property type="entry name" value="Sigma70_r4"/>
    <property type="match status" value="1"/>
</dbReference>
<gene>
    <name evidence="9" type="ORF">FOY51_11195</name>
</gene>
<keyword evidence="5" id="KW-0238">DNA-binding</keyword>
<dbReference type="GO" id="GO:0006352">
    <property type="term" value="P:DNA-templated transcription initiation"/>
    <property type="evidence" value="ECO:0007669"/>
    <property type="project" value="InterPro"/>
</dbReference>
<evidence type="ECO:0000256" key="6">
    <source>
        <dbReference type="ARBA" id="ARBA00023163"/>
    </source>
</evidence>
<evidence type="ECO:0000259" key="7">
    <source>
        <dbReference type="Pfam" id="PF04542"/>
    </source>
</evidence>
<dbReference type="InterPro" id="IPR032710">
    <property type="entry name" value="NTF2-like_dom_sf"/>
</dbReference>
<keyword evidence="4" id="KW-0731">Sigma factor</keyword>
<accession>A0A5A7SA73</accession>
<feature type="domain" description="RNA polymerase sigma-70 region 2" evidence="7">
    <location>
        <begin position="10"/>
        <end position="73"/>
    </location>
</feature>
<evidence type="ECO:0000259" key="8">
    <source>
        <dbReference type="Pfam" id="PF08281"/>
    </source>
</evidence>
<dbReference type="Proteomes" id="UP000322244">
    <property type="component" value="Unassembled WGS sequence"/>
</dbReference>
<dbReference type="PANTHER" id="PTHR30173:SF43">
    <property type="entry name" value="ECF RNA POLYMERASE SIGMA FACTOR SIGI-RELATED"/>
    <property type="match status" value="1"/>
</dbReference>
<comment type="similarity">
    <text evidence="1">Belongs to the sigma-70 factor family. ECF subfamily.</text>
</comment>
<dbReference type="SUPFAM" id="SSF88659">
    <property type="entry name" value="Sigma3 and sigma4 domains of RNA polymerase sigma factors"/>
    <property type="match status" value="1"/>
</dbReference>
<dbReference type="NCBIfam" id="NF007214">
    <property type="entry name" value="PRK09636.1"/>
    <property type="match status" value="1"/>
</dbReference>
<dbReference type="Gene3D" id="1.10.1740.10">
    <property type="match status" value="1"/>
</dbReference>
<evidence type="ECO:0000256" key="1">
    <source>
        <dbReference type="ARBA" id="ARBA00010641"/>
    </source>
</evidence>
<evidence type="ECO:0000313" key="9">
    <source>
        <dbReference type="EMBL" id="KAA0023050.1"/>
    </source>
</evidence>
<keyword evidence="3" id="KW-0805">Transcription regulation</keyword>
<dbReference type="InterPro" id="IPR013249">
    <property type="entry name" value="RNA_pol_sigma70_r4_t2"/>
</dbReference>
<dbReference type="InterPro" id="IPR052704">
    <property type="entry name" value="ECF_Sigma-70_Domain"/>
</dbReference>
<keyword evidence="6" id="KW-0804">Transcription</keyword>
<dbReference type="SUPFAM" id="SSF88946">
    <property type="entry name" value="Sigma2 domain of RNA polymerase sigma factors"/>
    <property type="match status" value="1"/>
</dbReference>
<dbReference type="PANTHER" id="PTHR30173">
    <property type="entry name" value="SIGMA 19 FACTOR"/>
    <property type="match status" value="1"/>
</dbReference>
<dbReference type="Gene3D" id="1.10.10.10">
    <property type="entry name" value="Winged helix-like DNA-binding domain superfamily/Winged helix DNA-binding domain"/>
    <property type="match status" value="1"/>
</dbReference>
<name>A0A5A7SA73_9NOCA</name>
<reference evidence="9 10" key="1">
    <citation type="submission" date="2019-07" db="EMBL/GenBank/DDBJ databases">
        <title>Rhodococcus cavernicolus sp. nov., isolated from a cave.</title>
        <authorList>
            <person name="Lee S.D."/>
        </authorList>
    </citation>
    <scope>NUCLEOTIDE SEQUENCE [LARGE SCALE GENOMIC DNA]</scope>
    <source>
        <strain evidence="9 10">C1-24</strain>
    </source>
</reference>
<dbReference type="GO" id="GO:0016987">
    <property type="term" value="F:sigma factor activity"/>
    <property type="evidence" value="ECO:0007669"/>
    <property type="project" value="UniProtKB-KW"/>
</dbReference>
<dbReference type="InterPro" id="IPR014284">
    <property type="entry name" value="RNA_pol_sigma-70_dom"/>
</dbReference>
<evidence type="ECO:0000256" key="3">
    <source>
        <dbReference type="ARBA" id="ARBA00023015"/>
    </source>
</evidence>
<dbReference type="Pfam" id="PF08281">
    <property type="entry name" value="Sigma70_r4_2"/>
    <property type="match status" value="1"/>
</dbReference>
<dbReference type="Gene3D" id="3.10.450.50">
    <property type="match status" value="1"/>
</dbReference>
<sequence length="302" mass="33054">MSDTELADRFEELRPYLRRVAYSTLGSLAEADDVVQDAWLRLQRVDATEIDNLRGWLTTVVGRLALDSLGSARSRRETYVGSWLPEPEVTQWDDPADRISQDERVTMALLVVLETLSPAERTAFVLQDVFGLSSGEVADVVGRTPAAVRQLATRARKHVQDGSPRFPASTTEHQRAVSAFAVAWRAGDLEALLKVLGDDVTFTADGGGKVTAVARPLHGADSVSSFLLRVALTTLRSHGDQVRGGLVSVNGEPGLIIFDGKDLSVYSFVVENDHITSIDVIRNPDKLRNVAVPDESSSRWFD</sequence>
<evidence type="ECO:0000256" key="5">
    <source>
        <dbReference type="ARBA" id="ARBA00023125"/>
    </source>
</evidence>
<evidence type="ECO:0000256" key="2">
    <source>
        <dbReference type="ARBA" id="ARBA00011344"/>
    </source>
</evidence>
<dbReference type="AlphaFoldDB" id="A0A5A7SA73"/>
<keyword evidence="10" id="KW-1185">Reference proteome</keyword>
<evidence type="ECO:0000256" key="4">
    <source>
        <dbReference type="ARBA" id="ARBA00023082"/>
    </source>
</evidence>
<comment type="subunit">
    <text evidence="2">Interacts transiently with the RNA polymerase catalytic core formed by RpoA, RpoB, RpoC and RpoZ (2 alpha, 1 beta, 1 beta' and 1 omega subunit) to form the RNA polymerase holoenzyme that can initiate transcription.</text>
</comment>
<comment type="caution">
    <text evidence="9">The sequence shown here is derived from an EMBL/GenBank/DDBJ whole genome shotgun (WGS) entry which is preliminary data.</text>
</comment>
<dbReference type="EMBL" id="VLNY01000004">
    <property type="protein sequence ID" value="KAA0023050.1"/>
    <property type="molecule type" value="Genomic_DNA"/>
</dbReference>
<dbReference type="InterPro" id="IPR007627">
    <property type="entry name" value="RNA_pol_sigma70_r2"/>
</dbReference>
<dbReference type="GO" id="GO:0003677">
    <property type="term" value="F:DNA binding"/>
    <property type="evidence" value="ECO:0007669"/>
    <property type="project" value="UniProtKB-KW"/>
</dbReference>
<dbReference type="InterPro" id="IPR036388">
    <property type="entry name" value="WH-like_DNA-bd_sf"/>
</dbReference>
<dbReference type="RefSeq" id="WP_149430308.1">
    <property type="nucleotide sequence ID" value="NZ_VLNY01000004.1"/>
</dbReference>
<dbReference type="NCBIfam" id="TIGR02937">
    <property type="entry name" value="sigma70-ECF"/>
    <property type="match status" value="1"/>
</dbReference>
<organism evidence="9 10">
    <name type="scientific">Antrihabitans cavernicola</name>
    <dbReference type="NCBI Taxonomy" id="2495913"/>
    <lineage>
        <taxon>Bacteria</taxon>
        <taxon>Bacillati</taxon>
        <taxon>Actinomycetota</taxon>
        <taxon>Actinomycetes</taxon>
        <taxon>Mycobacteriales</taxon>
        <taxon>Nocardiaceae</taxon>
        <taxon>Antrihabitans</taxon>
    </lineage>
</organism>
<dbReference type="OrthoDB" id="3211555at2"/>
<feature type="domain" description="RNA polymerase sigma factor 70 region 4 type 2" evidence="8">
    <location>
        <begin position="107"/>
        <end position="158"/>
    </location>
</feature>
<protein>
    <submittedName>
        <fullName evidence="9">Sigma-70 family RNA polymerase sigma factor</fullName>
    </submittedName>
</protein>
<dbReference type="Pfam" id="PF04542">
    <property type="entry name" value="Sigma70_r2"/>
    <property type="match status" value="1"/>
</dbReference>
<dbReference type="InterPro" id="IPR013325">
    <property type="entry name" value="RNA_pol_sigma_r2"/>
</dbReference>
<dbReference type="SUPFAM" id="SSF54427">
    <property type="entry name" value="NTF2-like"/>
    <property type="match status" value="1"/>
</dbReference>
<dbReference type="InterPro" id="IPR013324">
    <property type="entry name" value="RNA_pol_sigma_r3/r4-like"/>
</dbReference>
<evidence type="ECO:0000313" key="10">
    <source>
        <dbReference type="Proteomes" id="UP000322244"/>
    </source>
</evidence>